<evidence type="ECO:0000313" key="6">
    <source>
        <dbReference type="Proteomes" id="UP000515728"/>
    </source>
</evidence>
<dbReference type="GO" id="GO:0022857">
    <property type="term" value="F:transmembrane transporter activity"/>
    <property type="evidence" value="ECO:0007669"/>
    <property type="project" value="TreeGrafter"/>
</dbReference>
<name>A0A7G7MJC9_9PSEU</name>
<dbReference type="EMBL" id="CP060131">
    <property type="protein sequence ID" value="QNG52890.1"/>
    <property type="molecule type" value="Genomic_DNA"/>
</dbReference>
<proteinExistence type="predicted"/>
<dbReference type="GO" id="GO:0098796">
    <property type="term" value="C:membrane protein complex"/>
    <property type="evidence" value="ECO:0007669"/>
    <property type="project" value="UniProtKB-ARBA"/>
</dbReference>
<organism evidence="5 6">
    <name type="scientific">Pseudonocardia petroleophila</name>
    <dbReference type="NCBI Taxonomy" id="37331"/>
    <lineage>
        <taxon>Bacteria</taxon>
        <taxon>Bacillati</taxon>
        <taxon>Actinomycetota</taxon>
        <taxon>Actinomycetes</taxon>
        <taxon>Pseudonocardiales</taxon>
        <taxon>Pseudonocardiaceae</taxon>
        <taxon>Pseudonocardia</taxon>
    </lineage>
</organism>
<dbReference type="PROSITE" id="PS00211">
    <property type="entry name" value="ABC_TRANSPORTER_1"/>
    <property type="match status" value="1"/>
</dbReference>
<dbReference type="InterPro" id="IPR015854">
    <property type="entry name" value="ABC_transpr_LolD-like"/>
</dbReference>
<dbReference type="PANTHER" id="PTHR24220">
    <property type="entry name" value="IMPORT ATP-BINDING PROTEIN"/>
    <property type="match status" value="1"/>
</dbReference>
<protein>
    <submittedName>
        <fullName evidence="5">ABC transporter ATP-binding protein</fullName>
    </submittedName>
</protein>
<evidence type="ECO:0000256" key="3">
    <source>
        <dbReference type="ARBA" id="ARBA00022840"/>
    </source>
</evidence>
<dbReference type="InterPro" id="IPR027417">
    <property type="entry name" value="P-loop_NTPase"/>
</dbReference>
<evidence type="ECO:0000259" key="4">
    <source>
        <dbReference type="PROSITE" id="PS50893"/>
    </source>
</evidence>
<feature type="domain" description="ABC transporter" evidence="4">
    <location>
        <begin position="12"/>
        <end position="240"/>
    </location>
</feature>
<dbReference type="Proteomes" id="UP000515728">
    <property type="component" value="Chromosome"/>
</dbReference>
<dbReference type="AlphaFoldDB" id="A0A7G7MJC9"/>
<dbReference type="GO" id="GO:0005886">
    <property type="term" value="C:plasma membrane"/>
    <property type="evidence" value="ECO:0007669"/>
    <property type="project" value="TreeGrafter"/>
</dbReference>
<evidence type="ECO:0000313" key="5">
    <source>
        <dbReference type="EMBL" id="QNG52890.1"/>
    </source>
</evidence>
<dbReference type="InterPro" id="IPR003593">
    <property type="entry name" value="AAA+_ATPase"/>
</dbReference>
<dbReference type="InterPro" id="IPR017871">
    <property type="entry name" value="ABC_transporter-like_CS"/>
</dbReference>
<dbReference type="Pfam" id="PF00005">
    <property type="entry name" value="ABC_tran"/>
    <property type="match status" value="1"/>
</dbReference>
<keyword evidence="6" id="KW-1185">Reference proteome</keyword>
<dbReference type="GO" id="GO:0016887">
    <property type="term" value="F:ATP hydrolysis activity"/>
    <property type="evidence" value="ECO:0007669"/>
    <property type="project" value="InterPro"/>
</dbReference>
<dbReference type="InterPro" id="IPR017911">
    <property type="entry name" value="MacB-like_ATP-bd"/>
</dbReference>
<keyword evidence="1" id="KW-0813">Transport</keyword>
<dbReference type="PANTHER" id="PTHR24220:SF86">
    <property type="entry name" value="ABC TRANSPORTER ABCH.1"/>
    <property type="match status" value="1"/>
</dbReference>
<sequence length="240" mass="25052">MVRVEDPSGPALAVRGLRKTYGAGGSSEVAVRALRGVDLCVERGEFVALMGPSGCGKSTLLHLIAGLDGADEGAVELAGTRADDLGAAALARLRRRHVGLVFQFFHLIEHMSALENVALAALVAGEKPAQAGERARDLLDTLGLLDRSGELPGALSGGQRQRVAIARALANRPTVLLADEPTGALDSDGQAEVLDLFGRLHDAGQTILMVTHASEVADAAQRVVRMRDGRVVDDGRAGRS</sequence>
<dbReference type="FunFam" id="3.40.50.300:FF:000032">
    <property type="entry name" value="Export ABC transporter ATP-binding protein"/>
    <property type="match status" value="1"/>
</dbReference>
<keyword evidence="2" id="KW-0547">Nucleotide-binding</keyword>
<dbReference type="Gene3D" id="3.40.50.300">
    <property type="entry name" value="P-loop containing nucleotide triphosphate hydrolases"/>
    <property type="match status" value="1"/>
</dbReference>
<dbReference type="KEGG" id="ppel:H6H00_02220"/>
<keyword evidence="3 5" id="KW-0067">ATP-binding</keyword>
<dbReference type="SUPFAM" id="SSF52540">
    <property type="entry name" value="P-loop containing nucleoside triphosphate hydrolases"/>
    <property type="match status" value="1"/>
</dbReference>
<gene>
    <name evidence="5" type="ORF">H6H00_02220</name>
</gene>
<accession>A0A7G7MJC9</accession>
<dbReference type="CDD" id="cd03255">
    <property type="entry name" value="ABC_MJ0796_LolCDE_FtsE"/>
    <property type="match status" value="1"/>
</dbReference>
<dbReference type="InterPro" id="IPR003439">
    <property type="entry name" value="ABC_transporter-like_ATP-bd"/>
</dbReference>
<dbReference type="PROSITE" id="PS50893">
    <property type="entry name" value="ABC_TRANSPORTER_2"/>
    <property type="match status" value="1"/>
</dbReference>
<reference evidence="5 6" key="1">
    <citation type="submission" date="2020-08" db="EMBL/GenBank/DDBJ databases">
        <authorList>
            <person name="Mo P."/>
        </authorList>
    </citation>
    <scope>NUCLEOTIDE SEQUENCE [LARGE SCALE GENOMIC DNA]</scope>
    <source>
        <strain evidence="5 6">CGMCC 4.1532</strain>
    </source>
</reference>
<evidence type="ECO:0000256" key="2">
    <source>
        <dbReference type="ARBA" id="ARBA00022741"/>
    </source>
</evidence>
<evidence type="ECO:0000256" key="1">
    <source>
        <dbReference type="ARBA" id="ARBA00022448"/>
    </source>
</evidence>
<dbReference type="SMART" id="SM00382">
    <property type="entry name" value="AAA"/>
    <property type="match status" value="1"/>
</dbReference>
<dbReference type="GO" id="GO:0005524">
    <property type="term" value="F:ATP binding"/>
    <property type="evidence" value="ECO:0007669"/>
    <property type="project" value="UniProtKB-KW"/>
</dbReference>